<keyword evidence="1" id="KW-0812">Transmembrane</keyword>
<dbReference type="EMBL" id="LLXL01001091">
    <property type="protein sequence ID" value="PKK66448.1"/>
    <property type="molecule type" value="Genomic_DNA"/>
</dbReference>
<organism evidence="2 3">
    <name type="scientific">Rhizophagus irregularis</name>
    <dbReference type="NCBI Taxonomy" id="588596"/>
    <lineage>
        <taxon>Eukaryota</taxon>
        <taxon>Fungi</taxon>
        <taxon>Fungi incertae sedis</taxon>
        <taxon>Mucoromycota</taxon>
        <taxon>Glomeromycotina</taxon>
        <taxon>Glomeromycetes</taxon>
        <taxon>Glomerales</taxon>
        <taxon>Glomeraceae</taxon>
        <taxon>Rhizophagus</taxon>
    </lineage>
</organism>
<evidence type="ECO:0000256" key="1">
    <source>
        <dbReference type="SAM" id="Phobius"/>
    </source>
</evidence>
<name>A0A2N1MXS1_9GLOM</name>
<reference evidence="2 3" key="1">
    <citation type="submission" date="2016-04" db="EMBL/GenBank/DDBJ databases">
        <title>Genome analyses suggest a sexual origin of heterokaryosis in a supposedly ancient asexual fungus.</title>
        <authorList>
            <person name="Ropars J."/>
            <person name="Sedzielewska K."/>
            <person name="Noel J."/>
            <person name="Charron P."/>
            <person name="Farinelli L."/>
            <person name="Marton T."/>
            <person name="Kruger M."/>
            <person name="Pelin A."/>
            <person name="Brachmann A."/>
            <person name="Corradi N."/>
        </authorList>
    </citation>
    <scope>NUCLEOTIDE SEQUENCE [LARGE SCALE GENOMIC DNA]</scope>
    <source>
        <strain evidence="2 3">C2</strain>
    </source>
</reference>
<dbReference type="Proteomes" id="UP000233469">
    <property type="component" value="Unassembled WGS sequence"/>
</dbReference>
<gene>
    <name evidence="2" type="ORF">RhiirC2_31316</name>
</gene>
<protein>
    <submittedName>
        <fullName evidence="2">Uncharacterized protein</fullName>
    </submittedName>
</protein>
<reference evidence="2 3" key="2">
    <citation type="submission" date="2017-10" db="EMBL/GenBank/DDBJ databases">
        <title>Extensive intraspecific genome diversity in a model arbuscular mycorrhizal fungus.</title>
        <authorList>
            <person name="Chen E.C.H."/>
            <person name="Morin E."/>
            <person name="Baudet D."/>
            <person name="Noel J."/>
            <person name="Ndikumana S."/>
            <person name="Charron P."/>
            <person name="St-Onge C."/>
            <person name="Giorgi J."/>
            <person name="Grigoriev I.V."/>
            <person name="Roux C."/>
            <person name="Martin F.M."/>
            <person name="Corradi N."/>
        </authorList>
    </citation>
    <scope>NUCLEOTIDE SEQUENCE [LARGE SCALE GENOMIC DNA]</scope>
    <source>
        <strain evidence="2 3">C2</strain>
    </source>
</reference>
<comment type="caution">
    <text evidence="2">The sequence shown here is derived from an EMBL/GenBank/DDBJ whole genome shotgun (WGS) entry which is preliminary data.</text>
</comment>
<keyword evidence="1" id="KW-0472">Membrane</keyword>
<keyword evidence="1" id="KW-1133">Transmembrane helix</keyword>
<evidence type="ECO:0000313" key="3">
    <source>
        <dbReference type="Proteomes" id="UP000233469"/>
    </source>
</evidence>
<dbReference type="AlphaFoldDB" id="A0A2N1MXS1"/>
<proteinExistence type="predicted"/>
<evidence type="ECO:0000313" key="2">
    <source>
        <dbReference type="EMBL" id="PKK66448.1"/>
    </source>
</evidence>
<sequence length="60" mass="7386">MYNGAAFVYTRENQEKKNIFILRELIKYFVTCWNQFLIFYIFYFLVVYVQQVVSFHVVSN</sequence>
<accession>A0A2N1MXS1</accession>
<feature type="transmembrane region" description="Helical" evidence="1">
    <location>
        <begin position="25"/>
        <end position="49"/>
    </location>
</feature>